<evidence type="ECO:0000256" key="1">
    <source>
        <dbReference type="SAM" id="SignalP"/>
    </source>
</evidence>
<comment type="caution">
    <text evidence="2">The sequence shown here is derived from an EMBL/GenBank/DDBJ whole genome shotgun (WGS) entry which is preliminary data.</text>
</comment>
<dbReference type="AlphaFoldDB" id="A0A812T4S3"/>
<feature type="signal peptide" evidence="1">
    <location>
        <begin position="1"/>
        <end position="19"/>
    </location>
</feature>
<name>A0A812T4S3_9DINO</name>
<reference evidence="2" key="1">
    <citation type="submission" date="2021-02" db="EMBL/GenBank/DDBJ databases">
        <authorList>
            <person name="Dougan E. K."/>
            <person name="Rhodes N."/>
            <person name="Thang M."/>
            <person name="Chan C."/>
        </authorList>
    </citation>
    <scope>NUCLEOTIDE SEQUENCE</scope>
</reference>
<protein>
    <submittedName>
        <fullName evidence="2">Uncharacterized protein</fullName>
    </submittedName>
</protein>
<accession>A0A812T4S3</accession>
<evidence type="ECO:0000313" key="2">
    <source>
        <dbReference type="EMBL" id="CAE7516264.1"/>
    </source>
</evidence>
<organism evidence="2 3">
    <name type="scientific">Symbiodinium natans</name>
    <dbReference type="NCBI Taxonomy" id="878477"/>
    <lineage>
        <taxon>Eukaryota</taxon>
        <taxon>Sar</taxon>
        <taxon>Alveolata</taxon>
        <taxon>Dinophyceae</taxon>
        <taxon>Suessiales</taxon>
        <taxon>Symbiodiniaceae</taxon>
        <taxon>Symbiodinium</taxon>
    </lineage>
</organism>
<evidence type="ECO:0000313" key="3">
    <source>
        <dbReference type="Proteomes" id="UP000604046"/>
    </source>
</evidence>
<keyword evidence="3" id="KW-1185">Reference proteome</keyword>
<dbReference type="OrthoDB" id="425389at2759"/>
<gene>
    <name evidence="2" type="ORF">SNAT2548_LOCUS28897</name>
</gene>
<proteinExistence type="predicted"/>
<keyword evidence="1" id="KW-0732">Signal</keyword>
<dbReference type="Proteomes" id="UP000604046">
    <property type="component" value="Unassembled WGS sequence"/>
</dbReference>
<sequence length="968" mass="106791">MVALARVLWLPAAVISAWAPHEEWDAVKDLCRPEAEASAELVTAAVSTVSSEQVGLSKSLRDDGVKAGVFRIAGSRLEGRLALQLHELALDESLYSLSAQGRKCEVPFAPELRRKIRKVLQGQLGAWGILSFHVLAGQDSRCGLVRFLAQLVALIGDAYQFGDTGADVALRAWIGVHVQPPLPSFMVVAGSILPEVLGVASVATWAGGESRGPPLVEPYANCDAIADVAAYTLAVNAEEKAAGMTFWAKGRDLAKSIVRKGGFEWVNAARVAFSSSLIQQTAREACPFGVMALKLVRCLGHDAEQKQEEVVSLETDSEQLLQWTLQPDIPTLLHNAWPLWGLLALLAEQRKHSFIITARDATQAEVFDHAPLLTAMWDKRESEDYPLGAVWITTVPCQITVLELSTWLSRLRIALTARRLPYSEHQVLLVMEQGSKIPEGSCKQMAWFGYSGLLLHCLWSLEGASSGLDALALAYFVLRRGTPVALLSLPTIPFPGLGDKANELLTAASAARHLMFITDTLVLTGAGNTQERKELQAPFIDIGLRLLRPSVPALVLLKDCLRLAYENPFMASDDVVNRFEVHSKLDLLLTAGHGFVSSEGWWPEEVKAQARQEARKPRSNSTPVDPHLSGGILLFTMRPFSVLPRWFTGTACKHVCTSGLLKCAPEAGGTACGLLSGEMEEALLLTLKNSFALTKGARSARPRVLQAGPSGCGTTSIAHFYSDGHNLRVAKNYIEGLEIRDHVRAELSRGRAPFGKLDRFDVVADAFDVVRAGIHFCSDKIGHGGETCENIHYDALQDRLDEYKDILRALQEAYPNLWFIHNTCNLERWLPKRVHNCWPHLVSSPGDEWQKWLLQWGMCCHESLGVGGNKSCWTPEKQPLIKIPKRLNFQDFVYAACCDGLTFYKTAWDMVHATLPEVLLKERRVPFNILSHDPRMLSELLGLQDNFKPSAWRQIHKTEGKQRSGQCC</sequence>
<feature type="chain" id="PRO_5032702195" evidence="1">
    <location>
        <begin position="20"/>
        <end position="968"/>
    </location>
</feature>
<dbReference type="EMBL" id="CAJNDS010002536">
    <property type="protein sequence ID" value="CAE7516264.1"/>
    <property type="molecule type" value="Genomic_DNA"/>
</dbReference>